<protein>
    <submittedName>
        <fullName evidence="1">Uncharacterized protein</fullName>
    </submittedName>
</protein>
<organism evidence="1 2">
    <name type="scientific">Vibrio campbellii (strain ATCC BAA-1116)</name>
    <dbReference type="NCBI Taxonomy" id="2902295"/>
    <lineage>
        <taxon>Bacteria</taxon>
        <taxon>Pseudomonadati</taxon>
        <taxon>Pseudomonadota</taxon>
        <taxon>Gammaproteobacteria</taxon>
        <taxon>Vibrionales</taxon>
        <taxon>Vibrionaceae</taxon>
        <taxon>Vibrio</taxon>
    </lineage>
</organism>
<proteinExistence type="predicted"/>
<name>A7N8Y8_VIBC1</name>
<dbReference type="AlphaFoldDB" id="A7N8Y8"/>
<reference evidence="1 2" key="1">
    <citation type="submission" date="2007-08" db="EMBL/GenBank/DDBJ databases">
        <authorList>
            <consortium name="The Vibrio harveyi Genome Sequencing Project"/>
            <person name="Bassler B."/>
            <person name="Clifton S.W."/>
            <person name="Fulton L."/>
            <person name="Delehaunty K."/>
            <person name="Fronick C."/>
            <person name="Harrison M."/>
            <person name="Markivic C."/>
            <person name="Fulton R."/>
            <person name="Tin-Wollam A.-M."/>
            <person name="Shah N."/>
            <person name="Pepin K."/>
            <person name="Nash W."/>
            <person name="Thiruvilangam P."/>
            <person name="Bhonagiri V."/>
            <person name="Waters C."/>
            <person name="Tu K.C."/>
            <person name="Irgon J."/>
            <person name="Wilson R.K."/>
        </authorList>
    </citation>
    <scope>NUCLEOTIDE SEQUENCE [LARGE SCALE GENOMIC DNA]</scope>
    <source>
        <strain evidence="2">ATCC BAA-1116 / BB120</strain>
        <plasmid evidence="1 2">pVIBHAR</plasmid>
    </source>
</reference>
<accession>A7N8Y8</accession>
<sequence>MWLFFDWFFCFYSLFNVLFKVADVRLVLNPPILKKDPVVGSFFKSRSLRLRVGDRGDKKTYHKCLTVFGPQPSPEIISSVHAVVQMNLIDKILLVLNI</sequence>
<dbReference type="PATRIC" id="fig|338187.36.peg.6042"/>
<evidence type="ECO:0000313" key="1">
    <source>
        <dbReference type="EMBL" id="ABU75089.1"/>
    </source>
</evidence>
<dbReference type="KEGG" id="vha:VIBHAR_p08242"/>
<keyword evidence="1" id="KW-0614">Plasmid</keyword>
<dbReference type="EMBL" id="CP000791">
    <property type="protein sequence ID" value="ABU75089.1"/>
    <property type="molecule type" value="Genomic_DNA"/>
</dbReference>
<gene>
    <name evidence="1" type="ordered locus">VIBHAR_p08242</name>
</gene>
<geneLocation type="plasmid" evidence="1 2">
    <name>pVIBHAR</name>
</geneLocation>
<evidence type="ECO:0000313" key="2">
    <source>
        <dbReference type="Proteomes" id="UP000008152"/>
    </source>
</evidence>
<dbReference type="Proteomes" id="UP000008152">
    <property type="component" value="Plasmid pVIBHAR"/>
</dbReference>